<keyword evidence="3" id="KW-0964">Secreted</keyword>
<dbReference type="SUPFAM" id="SSF55331">
    <property type="entry name" value="Tautomerase/MIF"/>
    <property type="match status" value="1"/>
</dbReference>
<proteinExistence type="predicted"/>
<evidence type="ECO:0000256" key="9">
    <source>
        <dbReference type="ARBA" id="ARBA00041631"/>
    </source>
</evidence>
<dbReference type="PANTHER" id="PTHR11954:SF6">
    <property type="entry name" value="MACROPHAGE MIGRATION INHIBITORY FACTOR"/>
    <property type="match status" value="1"/>
</dbReference>
<dbReference type="Proteomes" id="UP000636755">
    <property type="component" value="Unassembled WGS sequence"/>
</dbReference>
<protein>
    <recommendedName>
        <fullName evidence="11">L-dopachrome isomerase</fullName>
        <ecNumber evidence="8">5.3.2.1</ecNumber>
        <ecNumber evidence="7">5.3.3.12</ecNumber>
    </recommendedName>
    <alternativeName>
        <fullName evidence="9">L-dopachrome tautomerase</fullName>
    </alternativeName>
    <alternativeName>
        <fullName evidence="10">Phenylpyruvate tautomerase</fullName>
    </alternativeName>
</protein>
<comment type="catalytic activity">
    <reaction evidence="5">
        <text>3-phenylpyruvate = enol-phenylpyruvate</text>
        <dbReference type="Rhea" id="RHEA:17097"/>
        <dbReference type="ChEBI" id="CHEBI:16815"/>
        <dbReference type="ChEBI" id="CHEBI:18005"/>
        <dbReference type="EC" id="5.3.2.1"/>
    </reaction>
</comment>
<evidence type="ECO:0000256" key="2">
    <source>
        <dbReference type="ARBA" id="ARBA00022514"/>
    </source>
</evidence>
<dbReference type="RefSeq" id="WP_186936384.1">
    <property type="nucleotide sequence ID" value="NZ_JACOPS010000007.1"/>
</dbReference>
<dbReference type="EC" id="5.3.2.1" evidence="8"/>
<evidence type="ECO:0000256" key="5">
    <source>
        <dbReference type="ARBA" id="ARBA00036735"/>
    </source>
</evidence>
<name>A0ABR7HNW0_9FIRM</name>
<evidence type="ECO:0000256" key="7">
    <source>
        <dbReference type="ARBA" id="ARBA00038932"/>
    </source>
</evidence>
<evidence type="ECO:0000256" key="8">
    <source>
        <dbReference type="ARBA" id="ARBA00039086"/>
    </source>
</evidence>
<dbReference type="PANTHER" id="PTHR11954">
    <property type="entry name" value="D-DOPACHROME DECARBOXYLASE"/>
    <property type="match status" value="1"/>
</dbReference>
<dbReference type="InterPro" id="IPR001398">
    <property type="entry name" value="Macrophage_inhib_fac"/>
</dbReference>
<comment type="caution">
    <text evidence="12">The sequence shown here is derived from an EMBL/GenBank/DDBJ whole genome shotgun (WGS) entry which is preliminary data.</text>
</comment>
<reference evidence="12 13" key="1">
    <citation type="submission" date="2020-08" db="EMBL/GenBank/DDBJ databases">
        <title>Genome public.</title>
        <authorList>
            <person name="Liu C."/>
            <person name="Sun Q."/>
        </authorList>
    </citation>
    <scope>NUCLEOTIDE SEQUENCE [LARGE SCALE GENOMIC DNA]</scope>
    <source>
        <strain evidence="12 13">NSJ-71</strain>
    </source>
</reference>
<organism evidence="12 13">
    <name type="scientific">Ruminococcus intestinalis</name>
    <dbReference type="NCBI Taxonomy" id="2763066"/>
    <lineage>
        <taxon>Bacteria</taxon>
        <taxon>Bacillati</taxon>
        <taxon>Bacillota</taxon>
        <taxon>Clostridia</taxon>
        <taxon>Eubacteriales</taxon>
        <taxon>Oscillospiraceae</taxon>
        <taxon>Ruminococcus</taxon>
    </lineage>
</organism>
<keyword evidence="13" id="KW-1185">Reference proteome</keyword>
<dbReference type="EC" id="5.3.3.12" evidence="7"/>
<accession>A0ABR7HNW0</accession>
<comment type="catalytic activity">
    <reaction evidence="6">
        <text>L-dopachrome = 5,6-dihydroxyindole-2-carboxylate</text>
        <dbReference type="Rhea" id="RHEA:13041"/>
        <dbReference type="ChEBI" id="CHEBI:16875"/>
        <dbReference type="ChEBI" id="CHEBI:57509"/>
        <dbReference type="EC" id="5.3.3.12"/>
    </reaction>
</comment>
<evidence type="ECO:0000256" key="11">
    <source>
        <dbReference type="ARBA" id="ARBA00042730"/>
    </source>
</evidence>
<evidence type="ECO:0000256" key="10">
    <source>
        <dbReference type="ARBA" id="ARBA00041912"/>
    </source>
</evidence>
<gene>
    <name evidence="12" type="ORF">H8R91_11775</name>
</gene>
<evidence type="ECO:0000256" key="4">
    <source>
        <dbReference type="ARBA" id="ARBA00023235"/>
    </source>
</evidence>
<evidence type="ECO:0000313" key="13">
    <source>
        <dbReference type="Proteomes" id="UP000636755"/>
    </source>
</evidence>
<keyword evidence="2" id="KW-0202">Cytokine</keyword>
<evidence type="ECO:0000256" key="6">
    <source>
        <dbReference type="ARBA" id="ARBA00036823"/>
    </source>
</evidence>
<evidence type="ECO:0000256" key="3">
    <source>
        <dbReference type="ARBA" id="ARBA00022525"/>
    </source>
</evidence>
<dbReference type="Pfam" id="PF01187">
    <property type="entry name" value="MIF"/>
    <property type="match status" value="1"/>
</dbReference>
<keyword evidence="4" id="KW-0413">Isomerase</keyword>
<dbReference type="InterPro" id="IPR014347">
    <property type="entry name" value="Tautomerase/MIF_sf"/>
</dbReference>
<sequence length="120" mass="13429">MIYERTDFMPFIDVKTNVTFSKEKADELMKELSGSLKAIGKSEAYVMCAVNDGLKMSFQGSSDEPAAIVEVKLLGKGIKDGYAKVTENICNIMQTNGIAGKRCYVKYDEVEHWGMDSFMF</sequence>
<evidence type="ECO:0000313" key="12">
    <source>
        <dbReference type="EMBL" id="MBC5729189.1"/>
    </source>
</evidence>
<evidence type="ECO:0000256" key="1">
    <source>
        <dbReference type="ARBA" id="ARBA00004613"/>
    </source>
</evidence>
<dbReference type="EMBL" id="JACOPS010000007">
    <property type="protein sequence ID" value="MBC5729189.1"/>
    <property type="molecule type" value="Genomic_DNA"/>
</dbReference>
<dbReference type="Gene3D" id="3.30.429.10">
    <property type="entry name" value="Macrophage Migration Inhibitory Factor"/>
    <property type="match status" value="1"/>
</dbReference>
<comment type="subcellular location">
    <subcellularLocation>
        <location evidence="1">Secreted</location>
    </subcellularLocation>
</comment>